<gene>
    <name evidence="3" type="ORF">JKP88DRAFT_128735</name>
</gene>
<dbReference type="PANTHER" id="PTHR47447">
    <property type="entry name" value="OS03G0856100 PROTEIN"/>
    <property type="match status" value="1"/>
</dbReference>
<feature type="non-terminal residue" evidence="3">
    <location>
        <position position="140"/>
    </location>
</feature>
<dbReference type="NCBIfam" id="TIGR00756">
    <property type="entry name" value="PPR"/>
    <property type="match status" value="2"/>
</dbReference>
<evidence type="ECO:0000256" key="1">
    <source>
        <dbReference type="ARBA" id="ARBA00022737"/>
    </source>
</evidence>
<dbReference type="Proteomes" id="UP000664859">
    <property type="component" value="Unassembled WGS sequence"/>
</dbReference>
<dbReference type="PANTHER" id="PTHR47447:SF17">
    <property type="entry name" value="OS12G0638900 PROTEIN"/>
    <property type="match status" value="1"/>
</dbReference>
<dbReference type="EMBL" id="JAFCMP010000401">
    <property type="protein sequence ID" value="KAG5180241.1"/>
    <property type="molecule type" value="Genomic_DNA"/>
</dbReference>
<keyword evidence="1" id="KW-0677">Repeat</keyword>
<dbReference type="InterPro" id="IPR011990">
    <property type="entry name" value="TPR-like_helical_dom_sf"/>
</dbReference>
<comment type="caution">
    <text evidence="3">The sequence shown here is derived from an EMBL/GenBank/DDBJ whole genome shotgun (WGS) entry which is preliminary data.</text>
</comment>
<dbReference type="OrthoDB" id="185373at2759"/>
<feature type="repeat" description="PPR" evidence="2">
    <location>
        <begin position="66"/>
        <end position="100"/>
    </location>
</feature>
<feature type="repeat" description="PPR" evidence="2">
    <location>
        <begin position="101"/>
        <end position="135"/>
    </location>
</feature>
<dbReference type="AlphaFoldDB" id="A0A835YRH7"/>
<dbReference type="InterPro" id="IPR002885">
    <property type="entry name" value="PPR_rpt"/>
</dbReference>
<dbReference type="Pfam" id="PF13041">
    <property type="entry name" value="PPR_2"/>
    <property type="match status" value="1"/>
</dbReference>
<protein>
    <recommendedName>
        <fullName evidence="5">Pentatricopeptide repeat-containing protein</fullName>
    </recommendedName>
</protein>
<evidence type="ECO:0000313" key="4">
    <source>
        <dbReference type="Proteomes" id="UP000664859"/>
    </source>
</evidence>
<evidence type="ECO:0000256" key="2">
    <source>
        <dbReference type="PROSITE-ProRule" id="PRU00708"/>
    </source>
</evidence>
<sequence length="140" mass="15875">NLYVSALARADRAQDAWHACREYIKAGFQPHEHTVHYIIFAFTTQRQGSMALRVLSVVRGSGVQLNVYIYCIAMRACASSGSMESAMALYRQMIQDGVEPNIRIYDCLLRGCRHCADWRTALTMVTEMEQRGLKPDALAW</sequence>
<feature type="non-terminal residue" evidence="3">
    <location>
        <position position="1"/>
    </location>
</feature>
<name>A0A835YRH7_9STRA</name>
<reference evidence="3" key="1">
    <citation type="submission" date="2021-02" db="EMBL/GenBank/DDBJ databases">
        <title>First Annotated Genome of the Yellow-green Alga Tribonema minus.</title>
        <authorList>
            <person name="Mahan K.M."/>
        </authorList>
    </citation>
    <scope>NUCLEOTIDE SEQUENCE</scope>
    <source>
        <strain evidence="3">UTEX B ZZ1240</strain>
    </source>
</reference>
<organism evidence="3 4">
    <name type="scientific">Tribonema minus</name>
    <dbReference type="NCBI Taxonomy" id="303371"/>
    <lineage>
        <taxon>Eukaryota</taxon>
        <taxon>Sar</taxon>
        <taxon>Stramenopiles</taxon>
        <taxon>Ochrophyta</taxon>
        <taxon>PX clade</taxon>
        <taxon>Xanthophyceae</taxon>
        <taxon>Tribonematales</taxon>
        <taxon>Tribonemataceae</taxon>
        <taxon>Tribonema</taxon>
    </lineage>
</organism>
<accession>A0A835YRH7</accession>
<evidence type="ECO:0008006" key="5">
    <source>
        <dbReference type="Google" id="ProtNLM"/>
    </source>
</evidence>
<evidence type="ECO:0000313" key="3">
    <source>
        <dbReference type="EMBL" id="KAG5180241.1"/>
    </source>
</evidence>
<dbReference type="PROSITE" id="PS51375">
    <property type="entry name" value="PPR"/>
    <property type="match status" value="2"/>
</dbReference>
<dbReference type="Gene3D" id="1.25.40.10">
    <property type="entry name" value="Tetratricopeptide repeat domain"/>
    <property type="match status" value="1"/>
</dbReference>
<proteinExistence type="predicted"/>
<keyword evidence="4" id="KW-1185">Reference proteome</keyword>